<evidence type="ECO:0000259" key="6">
    <source>
        <dbReference type="Pfam" id="PF08281"/>
    </source>
</evidence>
<dbReference type="InterPro" id="IPR013324">
    <property type="entry name" value="RNA_pol_sigma_r3/r4-like"/>
</dbReference>
<keyword evidence="4" id="KW-0804">Transcription</keyword>
<gene>
    <name evidence="7" type="ORF">AVDCRST_MAG19-2956</name>
</gene>
<proteinExistence type="inferred from homology"/>
<feature type="domain" description="RNA polymerase sigma-70 region 2" evidence="5">
    <location>
        <begin position="40"/>
        <end position="106"/>
    </location>
</feature>
<dbReference type="GO" id="GO:0003677">
    <property type="term" value="F:DNA binding"/>
    <property type="evidence" value="ECO:0007669"/>
    <property type="project" value="InterPro"/>
</dbReference>
<evidence type="ECO:0000256" key="3">
    <source>
        <dbReference type="ARBA" id="ARBA00023082"/>
    </source>
</evidence>
<dbReference type="GO" id="GO:0016987">
    <property type="term" value="F:sigma factor activity"/>
    <property type="evidence" value="ECO:0007669"/>
    <property type="project" value="UniProtKB-KW"/>
</dbReference>
<dbReference type="EMBL" id="CADCWL010000152">
    <property type="protein sequence ID" value="CAA9572646.1"/>
    <property type="molecule type" value="Genomic_DNA"/>
</dbReference>
<dbReference type="Gene3D" id="1.10.10.10">
    <property type="entry name" value="Winged helix-like DNA-binding domain superfamily/Winged helix DNA-binding domain"/>
    <property type="match status" value="1"/>
</dbReference>
<dbReference type="InterPro" id="IPR013325">
    <property type="entry name" value="RNA_pol_sigma_r2"/>
</dbReference>
<dbReference type="Pfam" id="PF08281">
    <property type="entry name" value="Sigma70_r4_2"/>
    <property type="match status" value="1"/>
</dbReference>
<dbReference type="InterPro" id="IPR039425">
    <property type="entry name" value="RNA_pol_sigma-70-like"/>
</dbReference>
<feature type="domain" description="RNA polymerase sigma factor 70 region 4 type 2" evidence="6">
    <location>
        <begin position="166"/>
        <end position="214"/>
    </location>
</feature>
<dbReference type="PANTHER" id="PTHR43133:SF53">
    <property type="entry name" value="ECF RNA POLYMERASE SIGMA-E FACTOR"/>
    <property type="match status" value="1"/>
</dbReference>
<comment type="similarity">
    <text evidence="1">Belongs to the sigma-70 factor family. ECF subfamily.</text>
</comment>
<keyword evidence="2" id="KW-0805">Transcription regulation</keyword>
<dbReference type="InterPro" id="IPR014284">
    <property type="entry name" value="RNA_pol_sigma-70_dom"/>
</dbReference>
<dbReference type="PANTHER" id="PTHR43133">
    <property type="entry name" value="RNA POLYMERASE ECF-TYPE SIGMA FACTO"/>
    <property type="match status" value="1"/>
</dbReference>
<evidence type="ECO:0000313" key="7">
    <source>
        <dbReference type="EMBL" id="CAA9572646.1"/>
    </source>
</evidence>
<dbReference type="AlphaFoldDB" id="A0A6J4VBQ9"/>
<evidence type="ECO:0000256" key="4">
    <source>
        <dbReference type="ARBA" id="ARBA00023163"/>
    </source>
</evidence>
<dbReference type="GO" id="GO:0006352">
    <property type="term" value="P:DNA-templated transcription initiation"/>
    <property type="evidence" value="ECO:0007669"/>
    <property type="project" value="InterPro"/>
</dbReference>
<evidence type="ECO:0000259" key="5">
    <source>
        <dbReference type="Pfam" id="PF04542"/>
    </source>
</evidence>
<evidence type="ECO:0000256" key="1">
    <source>
        <dbReference type="ARBA" id="ARBA00010641"/>
    </source>
</evidence>
<dbReference type="InterPro" id="IPR036388">
    <property type="entry name" value="WH-like_DNA-bd_sf"/>
</dbReference>
<sequence length="226" mass="24964">MSIDERIAERNPTAPDHAAADHLLVAALRAGEEAAFVAILERYQAPMVRLATLYVRERAVAEEVVQETWIGVLRGIDGFEERSSFKTWLFRILTNQAKRRGAREGRSVPFSALARAEADGSDPAVDPERFVPPGRENAGHWAAELTEWRQTPEDRFVSGETHARAKAAIAGLPPAQRAVITLRDVDGLTAEEVCQALDLTQGNQRVLLHRARSKVRGALERNGEEA</sequence>
<dbReference type="SUPFAM" id="SSF88659">
    <property type="entry name" value="Sigma3 and sigma4 domains of RNA polymerase sigma factors"/>
    <property type="match status" value="1"/>
</dbReference>
<dbReference type="Pfam" id="PF04542">
    <property type="entry name" value="Sigma70_r2"/>
    <property type="match status" value="1"/>
</dbReference>
<dbReference type="NCBIfam" id="TIGR02937">
    <property type="entry name" value="sigma70-ECF"/>
    <property type="match status" value="1"/>
</dbReference>
<organism evidence="7">
    <name type="scientific">uncultured Thermomicrobiales bacterium</name>
    <dbReference type="NCBI Taxonomy" id="1645740"/>
    <lineage>
        <taxon>Bacteria</taxon>
        <taxon>Pseudomonadati</taxon>
        <taxon>Thermomicrobiota</taxon>
        <taxon>Thermomicrobia</taxon>
        <taxon>Thermomicrobiales</taxon>
        <taxon>environmental samples</taxon>
    </lineage>
</organism>
<dbReference type="InterPro" id="IPR007627">
    <property type="entry name" value="RNA_pol_sigma70_r2"/>
</dbReference>
<dbReference type="Gene3D" id="1.10.1740.10">
    <property type="match status" value="1"/>
</dbReference>
<accession>A0A6J4VBQ9</accession>
<keyword evidence="3" id="KW-0731">Sigma factor</keyword>
<evidence type="ECO:0000256" key="2">
    <source>
        <dbReference type="ARBA" id="ARBA00023015"/>
    </source>
</evidence>
<reference evidence="7" key="1">
    <citation type="submission" date="2020-02" db="EMBL/GenBank/DDBJ databases">
        <authorList>
            <person name="Meier V. D."/>
        </authorList>
    </citation>
    <scope>NUCLEOTIDE SEQUENCE</scope>
    <source>
        <strain evidence="7">AVDCRST_MAG19</strain>
    </source>
</reference>
<dbReference type="CDD" id="cd06171">
    <property type="entry name" value="Sigma70_r4"/>
    <property type="match status" value="1"/>
</dbReference>
<dbReference type="InterPro" id="IPR013249">
    <property type="entry name" value="RNA_pol_sigma70_r4_t2"/>
</dbReference>
<dbReference type="SUPFAM" id="SSF88946">
    <property type="entry name" value="Sigma2 domain of RNA polymerase sigma factors"/>
    <property type="match status" value="1"/>
</dbReference>
<name>A0A6J4VBQ9_9BACT</name>
<protein>
    <submittedName>
        <fullName evidence="7">RNA polymerase sigma factor RpoE</fullName>
    </submittedName>
</protein>